<reference evidence="2" key="2">
    <citation type="submission" date="2018-05" db="EMBL/GenBank/DDBJ databases">
        <title>OgluRS3 (Oryza glumaepatula Reference Sequence Version 3).</title>
        <authorList>
            <person name="Zhang J."/>
            <person name="Kudrna D."/>
            <person name="Lee S."/>
            <person name="Talag J."/>
            <person name="Welchert J."/>
            <person name="Wing R.A."/>
        </authorList>
    </citation>
    <scope>NUCLEOTIDE SEQUENCE [LARGE SCALE GENOMIC DNA]</scope>
</reference>
<feature type="region of interest" description="Disordered" evidence="1">
    <location>
        <begin position="299"/>
        <end position="372"/>
    </location>
</feature>
<feature type="region of interest" description="Disordered" evidence="1">
    <location>
        <begin position="1"/>
        <end position="60"/>
    </location>
</feature>
<feature type="region of interest" description="Disordered" evidence="1">
    <location>
        <begin position="169"/>
        <end position="283"/>
    </location>
</feature>
<proteinExistence type="predicted"/>
<reference evidence="2" key="1">
    <citation type="submission" date="2015-04" db="UniProtKB">
        <authorList>
            <consortium name="EnsemblPlants"/>
        </authorList>
    </citation>
    <scope>IDENTIFICATION</scope>
</reference>
<keyword evidence="3" id="KW-1185">Reference proteome</keyword>
<evidence type="ECO:0000256" key="1">
    <source>
        <dbReference type="SAM" id="MobiDB-lite"/>
    </source>
</evidence>
<feature type="compositionally biased region" description="Basic and acidic residues" evidence="1">
    <location>
        <begin position="220"/>
        <end position="267"/>
    </location>
</feature>
<evidence type="ECO:0000313" key="2">
    <source>
        <dbReference type="EnsemblPlants" id="OGLUM05G14620.1"/>
    </source>
</evidence>
<accession>A0A0D9ZY82</accession>
<sequence>MDIGSHLPSVGAGKRTAEKRANGDAEEMGPAGVDDGRGGPYHQSQGRCQGHSRMNHGGQDYQTRKEEFPAAHLTFSHLSSEVGAGASGSTGRSLPGATGPRSLEAEDFLAAGLTTSRLGLAVVVAAASGANGRSVLLGFFGGGASTLPCEPSCLRTCRPIRALGFCGGGKGRGGLEEEDTTPFLFWGDFGDEDEPACRGNRGKPPGPPEEGDGGGEEPEAAARERGADKRDRRRHQSCEKRGGVKREREREERGDGDDDRIRQRSDRTAPPPPSPLLEAPVLATEEHADNVVVVVAAVGHRAETGGGERPSRPSPPPSWTPPHEERGEQRREREEKVAAAAAGKGEEGGGTGAREIEREREGEDDDSAERRE</sequence>
<feature type="compositionally biased region" description="Acidic residues" evidence="1">
    <location>
        <begin position="362"/>
        <end position="372"/>
    </location>
</feature>
<dbReference type="HOGENOM" id="CLU_744701_0_0_1"/>
<protein>
    <submittedName>
        <fullName evidence="2">Uncharacterized protein</fullName>
    </submittedName>
</protein>
<feature type="compositionally biased region" description="Acidic residues" evidence="1">
    <location>
        <begin position="209"/>
        <end position="219"/>
    </location>
</feature>
<dbReference type="EnsemblPlants" id="OGLUM05G14620.1">
    <property type="protein sequence ID" value="OGLUM05G14620.1"/>
    <property type="gene ID" value="OGLUM05G14620"/>
</dbReference>
<dbReference type="Proteomes" id="UP000026961">
    <property type="component" value="Chromosome 5"/>
</dbReference>
<feature type="compositionally biased region" description="Basic and acidic residues" evidence="1">
    <location>
        <begin position="322"/>
        <end position="337"/>
    </location>
</feature>
<dbReference type="Gramene" id="OGLUM05G14620.1">
    <property type="protein sequence ID" value="OGLUM05G14620.1"/>
    <property type="gene ID" value="OGLUM05G14620"/>
</dbReference>
<name>A0A0D9ZY82_9ORYZ</name>
<evidence type="ECO:0000313" key="3">
    <source>
        <dbReference type="Proteomes" id="UP000026961"/>
    </source>
</evidence>
<dbReference type="AlphaFoldDB" id="A0A0D9ZY82"/>
<organism evidence="2">
    <name type="scientific">Oryza glumipatula</name>
    <dbReference type="NCBI Taxonomy" id="40148"/>
    <lineage>
        <taxon>Eukaryota</taxon>
        <taxon>Viridiplantae</taxon>
        <taxon>Streptophyta</taxon>
        <taxon>Embryophyta</taxon>
        <taxon>Tracheophyta</taxon>
        <taxon>Spermatophyta</taxon>
        <taxon>Magnoliopsida</taxon>
        <taxon>Liliopsida</taxon>
        <taxon>Poales</taxon>
        <taxon>Poaceae</taxon>
        <taxon>BOP clade</taxon>
        <taxon>Oryzoideae</taxon>
        <taxon>Oryzeae</taxon>
        <taxon>Oryzinae</taxon>
        <taxon>Oryza</taxon>
    </lineage>
</organism>